<accession>A0A0M2T4X0</accession>
<evidence type="ECO:0000313" key="2">
    <source>
        <dbReference type="Proteomes" id="UP000034166"/>
    </source>
</evidence>
<organism evidence="1 2">
    <name type="scientific">Mesobacillus campisalis</name>
    <dbReference type="NCBI Taxonomy" id="1408103"/>
    <lineage>
        <taxon>Bacteria</taxon>
        <taxon>Bacillati</taxon>
        <taxon>Bacillota</taxon>
        <taxon>Bacilli</taxon>
        <taxon>Bacillales</taxon>
        <taxon>Bacillaceae</taxon>
        <taxon>Mesobacillus</taxon>
    </lineage>
</organism>
<reference evidence="1 2" key="1">
    <citation type="submission" date="2015-04" db="EMBL/GenBank/DDBJ databases">
        <title>Taxonomic description and genome sequence of Bacillus campisalis sp. nov., a novel member of the genus Bacillus isolated from solar saltern.</title>
        <authorList>
            <person name="Mathan Kumar R."/>
            <person name="Kaur G."/>
            <person name="Kumar A."/>
            <person name="Singh N.K."/>
            <person name="Kaur N."/>
            <person name="Kumar N."/>
            <person name="Mayilraj S."/>
        </authorList>
    </citation>
    <scope>NUCLEOTIDE SEQUENCE [LARGE SCALE GENOMIC DNA]</scope>
    <source>
        <strain evidence="1 2">SA2-6</strain>
    </source>
</reference>
<gene>
    <name evidence="1" type="ORF">WQ57_00740</name>
</gene>
<dbReference type="AlphaFoldDB" id="A0A0M2T4X0"/>
<keyword evidence="2" id="KW-1185">Reference proteome</keyword>
<name>A0A0M2T4X0_9BACI</name>
<proteinExistence type="predicted"/>
<protein>
    <submittedName>
        <fullName evidence="1">Uncharacterized protein</fullName>
    </submittedName>
</protein>
<dbReference type="EMBL" id="LAYY01000001">
    <property type="protein sequence ID" value="KKK39855.1"/>
    <property type="molecule type" value="Genomic_DNA"/>
</dbReference>
<evidence type="ECO:0000313" key="1">
    <source>
        <dbReference type="EMBL" id="KKK39855.1"/>
    </source>
</evidence>
<dbReference type="Proteomes" id="UP000034166">
    <property type="component" value="Unassembled WGS sequence"/>
</dbReference>
<dbReference type="PATRIC" id="fig|1408103.3.peg.162"/>
<comment type="caution">
    <text evidence="1">The sequence shown here is derived from an EMBL/GenBank/DDBJ whole genome shotgun (WGS) entry which is preliminary data.</text>
</comment>
<sequence length="106" mass="11948">MGHDIMGYNKAGAEIAYARFSMGNYNALILYNLLEAENYYAGVSGCGDFSTFSLPHMEKALNKYHQKYGKRGSGGEVDWDLKQIRDFIENCLKTAQKEGSIRVYFG</sequence>